<dbReference type="SMART" id="SM00028">
    <property type="entry name" value="TPR"/>
    <property type="match status" value="3"/>
</dbReference>
<dbReference type="STRING" id="264462.Bd1124"/>
<protein>
    <submittedName>
        <fullName evidence="4">Putative soluble lytic transglycosylase</fullName>
        <ecNumber evidence="4">3.2.1.-</ecNumber>
    </submittedName>
</protein>
<keyword evidence="4" id="KW-0378">Hydrolase</keyword>
<evidence type="ECO:0000256" key="2">
    <source>
        <dbReference type="SAM" id="SignalP"/>
    </source>
</evidence>
<evidence type="ECO:0000256" key="1">
    <source>
        <dbReference type="ARBA" id="ARBA00007734"/>
    </source>
</evidence>
<reference evidence="4 5" key="1">
    <citation type="journal article" date="2004" name="Science">
        <title>A predator unmasked: life cycle of Bdellovibrio bacteriovorus from a genomic perspective.</title>
        <authorList>
            <person name="Rendulic S."/>
            <person name="Jagtap P."/>
            <person name="Rosinus A."/>
            <person name="Eppinger M."/>
            <person name="Baar C."/>
            <person name="Lanz C."/>
            <person name="Keller H."/>
            <person name="Lambert C."/>
            <person name="Evans K.J."/>
            <person name="Goesmann A."/>
            <person name="Meyer F."/>
            <person name="Sockett R.E."/>
            <person name="Schuster S.C."/>
        </authorList>
    </citation>
    <scope>NUCLEOTIDE SEQUENCE [LARGE SCALE GENOMIC DNA]</scope>
    <source>
        <strain evidence="5">ATCC 15356 / DSM 50701 / NCIMB 9529 / HD100</strain>
    </source>
</reference>
<dbReference type="HOGENOM" id="CLU_375395_0_0_7"/>
<dbReference type="Pfam" id="PF01464">
    <property type="entry name" value="SLT"/>
    <property type="match status" value="1"/>
</dbReference>
<comment type="similarity">
    <text evidence="1">Belongs to the transglycosylase Slt family.</text>
</comment>
<dbReference type="InterPro" id="IPR023346">
    <property type="entry name" value="Lysozyme-like_dom_sf"/>
</dbReference>
<dbReference type="eggNOG" id="COG0457">
    <property type="taxonomic scope" value="Bacteria"/>
</dbReference>
<dbReference type="RefSeq" id="WP_011163647.1">
    <property type="nucleotide sequence ID" value="NC_005363.1"/>
</dbReference>
<dbReference type="GO" id="GO:0016798">
    <property type="term" value="F:hydrolase activity, acting on glycosyl bonds"/>
    <property type="evidence" value="ECO:0007669"/>
    <property type="project" value="UniProtKB-KW"/>
</dbReference>
<dbReference type="InterPro" id="IPR008258">
    <property type="entry name" value="Transglycosylase_SLT_dom_1"/>
</dbReference>
<dbReference type="Gene3D" id="1.25.40.10">
    <property type="entry name" value="Tetratricopeptide repeat domain"/>
    <property type="match status" value="2"/>
</dbReference>
<dbReference type="SUPFAM" id="SSF53955">
    <property type="entry name" value="Lysozyme-like"/>
    <property type="match status" value="1"/>
</dbReference>
<evidence type="ECO:0000313" key="5">
    <source>
        <dbReference type="Proteomes" id="UP000008080"/>
    </source>
</evidence>
<dbReference type="Pfam" id="PF13181">
    <property type="entry name" value="TPR_8"/>
    <property type="match status" value="1"/>
</dbReference>
<evidence type="ECO:0000259" key="3">
    <source>
        <dbReference type="Pfam" id="PF01464"/>
    </source>
</evidence>
<name>Q6MNV6_BDEBA</name>
<feature type="domain" description="Transglycosylase SLT" evidence="3">
    <location>
        <begin position="567"/>
        <end position="678"/>
    </location>
</feature>
<dbReference type="PANTHER" id="PTHR37423:SF2">
    <property type="entry name" value="MEMBRANE-BOUND LYTIC MUREIN TRANSGLYCOSYLASE C"/>
    <property type="match status" value="1"/>
</dbReference>
<dbReference type="EC" id="3.2.1.-" evidence="4"/>
<dbReference type="Gene3D" id="1.10.530.10">
    <property type="match status" value="1"/>
</dbReference>
<dbReference type="EMBL" id="BX842649">
    <property type="protein sequence ID" value="CAE79045.1"/>
    <property type="molecule type" value="Genomic_DNA"/>
</dbReference>
<dbReference type="SUPFAM" id="SSF48452">
    <property type="entry name" value="TPR-like"/>
    <property type="match status" value="1"/>
</dbReference>
<dbReference type="CAZy" id="GH23">
    <property type="family name" value="Glycoside Hydrolase Family 23"/>
</dbReference>
<dbReference type="CDD" id="cd13401">
    <property type="entry name" value="Slt70-like"/>
    <property type="match status" value="1"/>
</dbReference>
<dbReference type="KEGG" id="bba:Bd1124"/>
<sequence>MKKRIMASGLLLGSVAFAQVQKVDVKKELPKAAVVDLYKISDAKKTTKLSPLSQLKDYEIHLKWAECARLAPQVFTANKDLRGWIGVSWLHCLDEAQKKAKDRAAVDRALTTMEAHKDLFRNGPWSVSLEKYYLDFKMVQLEDQVTRKNKKAAASIDALLSSAASLSREQKSKAYQLLGDLAMLDNNYNEAQFFFEQAQDQKDSKYLQEKLDFIAKTKTTVTPPAKAATTSSEVAGDEAKIEERIRLAQKQNDPVAALKDSVQILNEYPGSRAARRLKDRPLEIYNSLSEKLAKVKALNEMEEADTARLMEWAHSMHRRADYSGSLSLATKALDKNPHAPSTTSALWIASRSAHFMGQYDKALELYKKLYTYHLGSDEAAEALFRASLIYFRKQDYTSSSALLERLLQQGRDRYDLNGQYWLVRSLQESKSERAAQAAADLIERYPFSYYGLRLRAESQKGKLSWPENKDKAPALGSEFFVVGAQKGAWRRFKVLSEAGWVSEAQEELSSVPFLKDATLKVQLAEKLVERHQYVTAIRWINEAMEADPRLRREQFVKIGYPEAFASLYQAEAERYGIDAVLFKSLTRQESAFNLKAVSTSNALGLMQMIPPTAQEVSKKLGMKVELPDDMFRPEVNIPMGSYYVSQMLDQFQGSVPFALAAYNAGPYRVKLWIDARAEVSELLAKPSSAPVDELWFDELPWTETSFYVKAILRNVLLYRLSEKGNYEVNPVLWQDLLNKKAK</sequence>
<dbReference type="InterPro" id="IPR011990">
    <property type="entry name" value="TPR-like_helical_dom_sf"/>
</dbReference>
<dbReference type="eggNOG" id="COG0741">
    <property type="taxonomic scope" value="Bacteria"/>
</dbReference>
<keyword evidence="2" id="KW-0732">Signal</keyword>
<proteinExistence type="inferred from homology"/>
<gene>
    <name evidence="4" type="primary">mltE</name>
    <name evidence="4" type="ordered locus">Bd1124</name>
</gene>
<feature type="chain" id="PRO_5004277096" evidence="2">
    <location>
        <begin position="19"/>
        <end position="742"/>
    </location>
</feature>
<dbReference type="AlphaFoldDB" id="Q6MNV6"/>
<dbReference type="InterPro" id="IPR019734">
    <property type="entry name" value="TPR_rpt"/>
</dbReference>
<keyword evidence="5" id="KW-1185">Reference proteome</keyword>
<evidence type="ECO:0000313" key="4">
    <source>
        <dbReference type="EMBL" id="CAE79045.1"/>
    </source>
</evidence>
<feature type="signal peptide" evidence="2">
    <location>
        <begin position="1"/>
        <end position="18"/>
    </location>
</feature>
<dbReference type="GeneID" id="93012175"/>
<dbReference type="PANTHER" id="PTHR37423">
    <property type="entry name" value="SOLUBLE LYTIC MUREIN TRANSGLYCOSYLASE-RELATED"/>
    <property type="match status" value="1"/>
</dbReference>
<accession>Q6MNV6</accession>
<organism evidence="4 5">
    <name type="scientific">Bdellovibrio bacteriovorus (strain ATCC 15356 / DSM 50701 / NCIMB 9529 / HD100)</name>
    <dbReference type="NCBI Taxonomy" id="264462"/>
    <lineage>
        <taxon>Bacteria</taxon>
        <taxon>Pseudomonadati</taxon>
        <taxon>Bdellovibrionota</taxon>
        <taxon>Bdellovibrionia</taxon>
        <taxon>Bdellovibrionales</taxon>
        <taxon>Pseudobdellovibrionaceae</taxon>
        <taxon>Bdellovibrio</taxon>
    </lineage>
</organism>
<dbReference type="Proteomes" id="UP000008080">
    <property type="component" value="Chromosome"/>
</dbReference>
<keyword evidence="4" id="KW-0326">Glycosidase</keyword>